<feature type="region of interest" description="Disordered" evidence="1">
    <location>
        <begin position="849"/>
        <end position="876"/>
    </location>
</feature>
<organism evidence="2 3">
    <name type="scientific">Porites lobata</name>
    <dbReference type="NCBI Taxonomy" id="104759"/>
    <lineage>
        <taxon>Eukaryota</taxon>
        <taxon>Metazoa</taxon>
        <taxon>Cnidaria</taxon>
        <taxon>Anthozoa</taxon>
        <taxon>Hexacorallia</taxon>
        <taxon>Scleractinia</taxon>
        <taxon>Fungiina</taxon>
        <taxon>Poritidae</taxon>
        <taxon>Porites</taxon>
    </lineage>
</organism>
<keyword evidence="3" id="KW-1185">Reference proteome</keyword>
<evidence type="ECO:0008006" key="4">
    <source>
        <dbReference type="Google" id="ProtNLM"/>
    </source>
</evidence>
<evidence type="ECO:0000313" key="3">
    <source>
        <dbReference type="Proteomes" id="UP001159405"/>
    </source>
</evidence>
<gene>
    <name evidence="2" type="ORF">PLOB_00013412</name>
</gene>
<sequence length="876" mass="99353">MFWLKVVSWAQDLWLGLLKVVTTTELYVHIRLCLKQCTDYSGWLQRSQSWLQRSGHRGNRMILVSAIEDIRKEFSTEKFNRLLSMPDFLEIFNLYKEYCKEDNGPLKVFWNSYLEMVEVLINFVRATKEGNWAMHLEGIKEMLPWFFAYDHTNYARYHPVYLAHMMLLPETHPEAHTLLLNGVQRTTLHEFSRMPVDQTIEQTLNRSSKTKGGIVGFSLRKGAVQRWMITAHSRAAFVDKCRKMTTNVQESQRRLHKEASPARMKRDEDDAKKVFEVISNWRNPFEPSEELLSLSSGYVASERMKADLLLAKEKGTTALTAFVEERLVTNSTGFFQTLPKLKLGSFRDAQKKTSVTAGDRNFIIRADRTLFARLLVIGQSRPMDLKDLLSHELGPLPWSLASSDGSLAKTNKAILSKLLENGAECLPTLPDLTIAVIIDAMAMLQTLVRIPDRFSEVADMVMTRILMEAGEAARIDFVGDQYPANSIKNTERNKRGRDGEIVINVTNGQQFYPRQWRKFMAKGSNKTGLLNFLAREWSQNAVYAEKIKERTLFITHGDNCTKLFASDGTITACTVFELCSNQEEADTRMLLHANHASQNGHQHIAIRSSDTDVDVLACYYQAVIAADITLISGTKSRSRIVSIRQVCEKLGREICEVLPSLHAITGCDSVSAFSTKGKKKALDIVQLNPALRQIVSSLGERLPPNEEDLKKMERFVCALYNDPRCNDVNELRYKLFCKSKNLQSHQLPPTKGALTYHLKRANYQAFLWKHALETQTDQAPDGHAWQMKEDQLEIYWTNQAPAPDAVMELVCCGCKGLCQTRRCSCVGNSFPCTEACTCQDNCVNCVSNGDSEEDDDSGDNTDVDDNDDDTEDKNDS</sequence>
<dbReference type="Proteomes" id="UP001159405">
    <property type="component" value="Unassembled WGS sequence"/>
</dbReference>
<protein>
    <recommendedName>
        <fullName evidence="4">Tesmin/TSO1-like CXC domain-containing protein</fullName>
    </recommendedName>
</protein>
<reference evidence="2 3" key="1">
    <citation type="submission" date="2022-05" db="EMBL/GenBank/DDBJ databases">
        <authorList>
            <consortium name="Genoscope - CEA"/>
            <person name="William W."/>
        </authorList>
    </citation>
    <scope>NUCLEOTIDE SEQUENCE [LARGE SCALE GENOMIC DNA]</scope>
</reference>
<dbReference type="PANTHER" id="PTHR46704">
    <property type="entry name" value="CXC DOMAIN-CONTAINING PROTEIN-RELATED"/>
    <property type="match status" value="1"/>
</dbReference>
<evidence type="ECO:0000256" key="1">
    <source>
        <dbReference type="SAM" id="MobiDB-lite"/>
    </source>
</evidence>
<evidence type="ECO:0000313" key="2">
    <source>
        <dbReference type="EMBL" id="CAH3173031.1"/>
    </source>
</evidence>
<feature type="compositionally biased region" description="Acidic residues" evidence="1">
    <location>
        <begin position="850"/>
        <end position="876"/>
    </location>
</feature>
<name>A0ABN8R2F5_9CNID</name>
<comment type="caution">
    <text evidence="2">The sequence shown here is derived from an EMBL/GenBank/DDBJ whole genome shotgun (WGS) entry which is preliminary data.</text>
</comment>
<dbReference type="EMBL" id="CALNXK010000178">
    <property type="protein sequence ID" value="CAH3173031.1"/>
    <property type="molecule type" value="Genomic_DNA"/>
</dbReference>
<accession>A0ABN8R2F5</accession>
<dbReference type="PANTHER" id="PTHR46704:SF9">
    <property type="entry name" value="BHLH DOMAIN-CONTAINING PROTEIN"/>
    <property type="match status" value="1"/>
</dbReference>
<proteinExistence type="predicted"/>